<reference evidence="1" key="1">
    <citation type="submission" date="2023-04" db="EMBL/GenBank/DDBJ databases">
        <title>A chromosome-level genome assembly of the parasitoid wasp Eretmocerus hayati.</title>
        <authorList>
            <person name="Zhong Y."/>
            <person name="Liu S."/>
            <person name="Liu Y."/>
        </authorList>
    </citation>
    <scope>NUCLEOTIDE SEQUENCE</scope>
    <source>
        <strain evidence="1">ZJU_SS_LIU_2023</strain>
    </source>
</reference>
<proteinExistence type="predicted"/>
<gene>
    <name evidence="1" type="ORF">QAD02_005019</name>
</gene>
<comment type="caution">
    <text evidence="1">The sequence shown here is derived from an EMBL/GenBank/DDBJ whole genome shotgun (WGS) entry which is preliminary data.</text>
</comment>
<keyword evidence="2" id="KW-1185">Reference proteome</keyword>
<dbReference type="Proteomes" id="UP001239111">
    <property type="component" value="Chromosome 3"/>
</dbReference>
<sequence length="692" mass="78518">MQSAEEDFVDLLDERRKDCDLMWASRPIKQVFPHKLPSEYVFTRKQAIEAVMADPKVLAAVHAVAAVKNVSTEIVLGEAHDMLQEMASKAHLPTVRWLGLLITKVLKRILISIRLNEGMFFRLKHQMCISQVQYIYAPTHRSYLDFVLLSYILFCYDMALPNIASGMDFYRMKVVGEVLRNTGAFYMRRTFSTDPLYKEIFRSYVSSLVSNSDRAIEFFIEGTRSRSQKTLTPKFGLLSTILDGLFRSSVPDIQFIPISISYDKPLEELLFVYELLGVPKPAESTTGLFRSLSILREPFANGHVYLKIAPPISARKYLDWEIRKASALSPQAKLPHEVTKKVAYAIIDCHKRNTILTPFNLVALLFNHQILSQPGISYSLQELIRDYCWIKGILKERFDATINPTPSSLFSGHSPLDADRNEVIESLNTHKDLIEIDSEQNLRLRSRHSGISQLRDIKGYPLMDQTLRIAVPAINLMIYVNPVFAYLSKSAITAVSLDSKSEEASVKRYSVLRSLLSAEFALPMGLSETELLEEWEFAKRLLRKSNSPGRNNYDQDDIKLQSVMCSLLVPYVASLFVLCKTLTQWENSTECAEKAVVKECQRRVEQALYEQTSLIKHPYSLSLDVYVSLLSSLVKCGNVTVDKNCIYKPNKPSLQAIVNDLEGILKHLPSGSYISISSTFIPQETPSPRAKL</sequence>
<dbReference type="EMBL" id="CM056743">
    <property type="protein sequence ID" value="KAJ8673757.1"/>
    <property type="molecule type" value="Genomic_DNA"/>
</dbReference>
<evidence type="ECO:0000313" key="2">
    <source>
        <dbReference type="Proteomes" id="UP001239111"/>
    </source>
</evidence>
<evidence type="ECO:0000313" key="1">
    <source>
        <dbReference type="EMBL" id="KAJ8673757.1"/>
    </source>
</evidence>
<protein>
    <submittedName>
        <fullName evidence="1">Uncharacterized protein</fullName>
    </submittedName>
</protein>
<organism evidence="1 2">
    <name type="scientific">Eretmocerus hayati</name>
    <dbReference type="NCBI Taxonomy" id="131215"/>
    <lineage>
        <taxon>Eukaryota</taxon>
        <taxon>Metazoa</taxon>
        <taxon>Ecdysozoa</taxon>
        <taxon>Arthropoda</taxon>
        <taxon>Hexapoda</taxon>
        <taxon>Insecta</taxon>
        <taxon>Pterygota</taxon>
        <taxon>Neoptera</taxon>
        <taxon>Endopterygota</taxon>
        <taxon>Hymenoptera</taxon>
        <taxon>Apocrita</taxon>
        <taxon>Proctotrupomorpha</taxon>
        <taxon>Chalcidoidea</taxon>
        <taxon>Aphelinidae</taxon>
        <taxon>Aphelininae</taxon>
        <taxon>Eretmocerus</taxon>
    </lineage>
</organism>
<name>A0ACC2NRQ0_9HYME</name>
<accession>A0ACC2NRQ0</accession>